<accession>A0ABN8DKG3</accession>
<dbReference type="GO" id="GO:0004746">
    <property type="term" value="F:riboflavin synthase activity"/>
    <property type="evidence" value="ECO:0007669"/>
    <property type="project" value="UniProtKB-EC"/>
</dbReference>
<evidence type="ECO:0000256" key="10">
    <source>
        <dbReference type="PROSITE-ProRule" id="PRU00524"/>
    </source>
</evidence>
<evidence type="ECO:0000256" key="5">
    <source>
        <dbReference type="ARBA" id="ARBA00013950"/>
    </source>
</evidence>
<evidence type="ECO:0000256" key="9">
    <source>
        <dbReference type="NCBIfam" id="TIGR00187"/>
    </source>
</evidence>
<gene>
    <name evidence="12" type="primary">ribE</name>
    <name evidence="12" type="ORF">VHP8226_02063</name>
</gene>
<keyword evidence="6" id="KW-0686">Riboflavin biosynthesis</keyword>
<dbReference type="NCBIfam" id="TIGR00187">
    <property type="entry name" value="ribE"/>
    <property type="match status" value="1"/>
</dbReference>
<dbReference type="PANTHER" id="PTHR21098:SF12">
    <property type="entry name" value="RIBOFLAVIN SYNTHASE"/>
    <property type="match status" value="1"/>
</dbReference>
<evidence type="ECO:0000256" key="2">
    <source>
        <dbReference type="ARBA" id="ARBA00002803"/>
    </source>
</evidence>
<dbReference type="PANTHER" id="PTHR21098">
    <property type="entry name" value="RIBOFLAVIN SYNTHASE ALPHA CHAIN"/>
    <property type="match status" value="1"/>
</dbReference>
<dbReference type="InterPro" id="IPR001783">
    <property type="entry name" value="Lumazine-bd"/>
</dbReference>
<dbReference type="InterPro" id="IPR017938">
    <property type="entry name" value="Riboflavin_synthase-like_b-brl"/>
</dbReference>
<protein>
    <recommendedName>
        <fullName evidence="5 9">Riboflavin synthase</fullName>
        <ecNumber evidence="4 9">2.5.1.9</ecNumber>
    </recommendedName>
</protein>
<dbReference type="RefSeq" id="WP_237484944.1">
    <property type="nucleotide sequence ID" value="NZ_CAKLCM010000002.1"/>
</dbReference>
<evidence type="ECO:0000256" key="6">
    <source>
        <dbReference type="ARBA" id="ARBA00022619"/>
    </source>
</evidence>
<feature type="domain" description="Lumazine-binding" evidence="11">
    <location>
        <begin position="1"/>
        <end position="97"/>
    </location>
</feature>
<comment type="caution">
    <text evidence="12">The sequence shown here is derived from an EMBL/GenBank/DDBJ whole genome shotgun (WGS) entry which is preliminary data.</text>
</comment>
<evidence type="ECO:0000256" key="8">
    <source>
        <dbReference type="ARBA" id="ARBA00022737"/>
    </source>
</evidence>
<proteinExistence type="predicted"/>
<evidence type="ECO:0000313" key="12">
    <source>
        <dbReference type="EMBL" id="CAH0526691.1"/>
    </source>
</evidence>
<name>A0ABN8DKG3_9VIBR</name>
<dbReference type="EC" id="2.5.1.9" evidence="4 9"/>
<keyword evidence="7 12" id="KW-0808">Transferase</keyword>
<comment type="function">
    <text evidence="2">Catalyzes the dismutation of two molecules of 6,7-dimethyl-8-ribityllumazine, resulting in the formation of riboflavin and 5-amino-6-(D-ribitylamino)uracil.</text>
</comment>
<dbReference type="PIRSF" id="PIRSF000498">
    <property type="entry name" value="Riboflavin_syn_A"/>
    <property type="match status" value="1"/>
</dbReference>
<dbReference type="NCBIfam" id="NF006767">
    <property type="entry name" value="PRK09289.1"/>
    <property type="match status" value="1"/>
</dbReference>
<feature type="repeat" description="Lumazine-binding" evidence="10">
    <location>
        <begin position="1"/>
        <end position="97"/>
    </location>
</feature>
<evidence type="ECO:0000313" key="13">
    <source>
        <dbReference type="Proteomes" id="UP000838160"/>
    </source>
</evidence>
<dbReference type="InterPro" id="IPR026017">
    <property type="entry name" value="Lumazine-bd_dom"/>
</dbReference>
<comment type="catalytic activity">
    <reaction evidence="1">
        <text>2 6,7-dimethyl-8-(1-D-ribityl)lumazine + H(+) = 5-amino-6-(D-ribitylamino)uracil + riboflavin</text>
        <dbReference type="Rhea" id="RHEA:20772"/>
        <dbReference type="ChEBI" id="CHEBI:15378"/>
        <dbReference type="ChEBI" id="CHEBI:15934"/>
        <dbReference type="ChEBI" id="CHEBI:57986"/>
        <dbReference type="ChEBI" id="CHEBI:58201"/>
        <dbReference type="EC" id="2.5.1.9"/>
    </reaction>
</comment>
<dbReference type="Pfam" id="PF00677">
    <property type="entry name" value="Lum_binding"/>
    <property type="match status" value="2"/>
</dbReference>
<evidence type="ECO:0000259" key="11">
    <source>
        <dbReference type="PROSITE" id="PS51177"/>
    </source>
</evidence>
<feature type="domain" description="Lumazine-binding" evidence="11">
    <location>
        <begin position="98"/>
        <end position="194"/>
    </location>
</feature>
<dbReference type="Proteomes" id="UP000838160">
    <property type="component" value="Unassembled WGS sequence"/>
</dbReference>
<keyword evidence="8" id="KW-0677">Repeat</keyword>
<dbReference type="Gene3D" id="2.40.30.20">
    <property type="match status" value="2"/>
</dbReference>
<dbReference type="CDD" id="cd00402">
    <property type="entry name" value="Riboflavin_synthase_like"/>
    <property type="match status" value="1"/>
</dbReference>
<sequence>MFTGIIEAVGTLKAIIPTGDDISIQVEAGKLDMSDVNLGDSIATNGVCLTVTSFTDTTYTADLSVETLNKTGFAQYKVGDKVNLEKAMLPTTRFGGHIVSGHVDGVGEIIERQHLGRAIEFWVQMPEEISKYVAEKGSITVDGISLTINALRKNAFKLTIVPHTTEETTIDQFQVGRKVNLEVDVLARYMERLLQSQAESSQTAESRLTMEFLQQNGFA</sequence>
<feature type="repeat" description="Lumazine-binding" evidence="10">
    <location>
        <begin position="98"/>
        <end position="194"/>
    </location>
</feature>
<reference evidence="12" key="1">
    <citation type="submission" date="2021-12" db="EMBL/GenBank/DDBJ databases">
        <authorList>
            <person name="Rodrigo-Torres L."/>
            <person name="Arahal R. D."/>
            <person name="Lucena T."/>
        </authorList>
    </citation>
    <scope>NUCLEOTIDE SEQUENCE</scope>
    <source>
        <strain evidence="12">CECT 8226</strain>
    </source>
</reference>
<comment type="pathway">
    <text evidence="3">Cofactor biosynthesis; riboflavin biosynthesis; riboflavin from 2-hydroxy-3-oxobutyl phosphate and 5-amino-6-(D-ribitylamino)uracil: step 2/2.</text>
</comment>
<dbReference type="NCBIfam" id="NF009566">
    <property type="entry name" value="PRK13020.1"/>
    <property type="match status" value="1"/>
</dbReference>
<dbReference type="InterPro" id="IPR023366">
    <property type="entry name" value="ATP_synth_asu-like_sf"/>
</dbReference>
<evidence type="ECO:0000256" key="3">
    <source>
        <dbReference type="ARBA" id="ARBA00004887"/>
    </source>
</evidence>
<keyword evidence="13" id="KW-1185">Reference proteome</keyword>
<dbReference type="SUPFAM" id="SSF63380">
    <property type="entry name" value="Riboflavin synthase domain-like"/>
    <property type="match status" value="2"/>
</dbReference>
<evidence type="ECO:0000256" key="1">
    <source>
        <dbReference type="ARBA" id="ARBA00000968"/>
    </source>
</evidence>
<organism evidence="12 13">
    <name type="scientific">Vibrio hippocampi</name>
    <dbReference type="NCBI Taxonomy" id="654686"/>
    <lineage>
        <taxon>Bacteria</taxon>
        <taxon>Pseudomonadati</taxon>
        <taxon>Pseudomonadota</taxon>
        <taxon>Gammaproteobacteria</taxon>
        <taxon>Vibrionales</taxon>
        <taxon>Vibrionaceae</taxon>
        <taxon>Vibrio</taxon>
    </lineage>
</organism>
<evidence type="ECO:0000256" key="4">
    <source>
        <dbReference type="ARBA" id="ARBA00012827"/>
    </source>
</evidence>
<evidence type="ECO:0000256" key="7">
    <source>
        <dbReference type="ARBA" id="ARBA00022679"/>
    </source>
</evidence>
<dbReference type="PROSITE" id="PS51177">
    <property type="entry name" value="LUMAZINE_BIND"/>
    <property type="match status" value="2"/>
</dbReference>
<dbReference type="EMBL" id="CAKLCM010000002">
    <property type="protein sequence ID" value="CAH0526691.1"/>
    <property type="molecule type" value="Genomic_DNA"/>
</dbReference>